<keyword evidence="3" id="KW-0560">Oxidoreductase</keyword>
<dbReference type="InterPro" id="IPR011032">
    <property type="entry name" value="GroES-like_sf"/>
</dbReference>
<dbReference type="InterPro" id="IPR013149">
    <property type="entry name" value="ADH-like_C"/>
</dbReference>
<organism evidence="5 6">
    <name type="scientific">Aquisphaera giovannonii</name>
    <dbReference type="NCBI Taxonomy" id="406548"/>
    <lineage>
        <taxon>Bacteria</taxon>
        <taxon>Pseudomonadati</taxon>
        <taxon>Planctomycetota</taxon>
        <taxon>Planctomycetia</taxon>
        <taxon>Isosphaerales</taxon>
        <taxon>Isosphaeraceae</taxon>
        <taxon>Aquisphaera</taxon>
    </lineage>
</organism>
<evidence type="ECO:0000256" key="3">
    <source>
        <dbReference type="RuleBase" id="RU364000"/>
    </source>
</evidence>
<evidence type="ECO:0000313" key="6">
    <source>
        <dbReference type="Proteomes" id="UP000324233"/>
    </source>
</evidence>
<evidence type="ECO:0000256" key="2">
    <source>
        <dbReference type="ARBA" id="ARBA00022857"/>
    </source>
</evidence>
<dbReference type="SUPFAM" id="SSF50129">
    <property type="entry name" value="GroES-like"/>
    <property type="match status" value="1"/>
</dbReference>
<dbReference type="KEGG" id="agv:OJF2_07170"/>
<dbReference type="InterPro" id="IPR020843">
    <property type="entry name" value="ER"/>
</dbReference>
<dbReference type="InterPro" id="IPR013154">
    <property type="entry name" value="ADH-like_N"/>
</dbReference>
<dbReference type="PANTHER" id="PTHR44154:SF1">
    <property type="entry name" value="QUINONE OXIDOREDUCTASE"/>
    <property type="match status" value="1"/>
</dbReference>
<keyword evidence="6" id="KW-1185">Reference proteome</keyword>
<dbReference type="GO" id="GO:0016491">
    <property type="term" value="F:oxidoreductase activity"/>
    <property type="evidence" value="ECO:0007669"/>
    <property type="project" value="UniProtKB-KW"/>
</dbReference>
<proteinExistence type="inferred from homology"/>
<dbReference type="Pfam" id="PF08240">
    <property type="entry name" value="ADH_N"/>
    <property type="match status" value="1"/>
</dbReference>
<name>A0A5B9VVJ1_9BACT</name>
<dbReference type="InterPro" id="IPR014182">
    <property type="entry name" value="ADH_Zn_typ-1"/>
</dbReference>
<gene>
    <name evidence="5" type="ORF">OJF2_07170</name>
</gene>
<feature type="domain" description="Enoyl reductase (ER)" evidence="4">
    <location>
        <begin position="12"/>
        <end position="334"/>
    </location>
</feature>
<dbReference type="AlphaFoldDB" id="A0A5B9VVJ1"/>
<reference evidence="5 6" key="1">
    <citation type="submission" date="2019-08" db="EMBL/GenBank/DDBJ databases">
        <title>Deep-cultivation of Planctomycetes and their phenomic and genomic characterization uncovers novel biology.</title>
        <authorList>
            <person name="Wiegand S."/>
            <person name="Jogler M."/>
            <person name="Boedeker C."/>
            <person name="Pinto D."/>
            <person name="Vollmers J."/>
            <person name="Rivas-Marin E."/>
            <person name="Kohn T."/>
            <person name="Peeters S.H."/>
            <person name="Heuer A."/>
            <person name="Rast P."/>
            <person name="Oberbeckmann S."/>
            <person name="Bunk B."/>
            <person name="Jeske O."/>
            <person name="Meyerdierks A."/>
            <person name="Storesund J.E."/>
            <person name="Kallscheuer N."/>
            <person name="Luecker S."/>
            <person name="Lage O.M."/>
            <person name="Pohl T."/>
            <person name="Merkel B.J."/>
            <person name="Hornburger P."/>
            <person name="Mueller R.-W."/>
            <person name="Bruemmer F."/>
            <person name="Labrenz M."/>
            <person name="Spormann A.M."/>
            <person name="Op den Camp H."/>
            <person name="Overmann J."/>
            <person name="Amann R."/>
            <person name="Jetten M.S.M."/>
            <person name="Mascher T."/>
            <person name="Medema M.H."/>
            <person name="Devos D.P."/>
            <person name="Kaster A.-K."/>
            <person name="Ovreas L."/>
            <person name="Rohde M."/>
            <person name="Galperin M.Y."/>
            <person name="Jogler C."/>
        </authorList>
    </citation>
    <scope>NUCLEOTIDE SEQUENCE [LARGE SCALE GENOMIC DNA]</scope>
    <source>
        <strain evidence="5 6">OJF2</strain>
    </source>
</reference>
<evidence type="ECO:0000313" key="5">
    <source>
        <dbReference type="EMBL" id="QEH32248.1"/>
    </source>
</evidence>
<dbReference type="PANTHER" id="PTHR44154">
    <property type="entry name" value="QUINONE OXIDOREDUCTASE"/>
    <property type="match status" value="1"/>
</dbReference>
<keyword evidence="2" id="KW-0521">NADP</keyword>
<dbReference type="SMART" id="SM00829">
    <property type="entry name" value="PKS_ER"/>
    <property type="match status" value="1"/>
</dbReference>
<dbReference type="GO" id="GO:0008270">
    <property type="term" value="F:zinc ion binding"/>
    <property type="evidence" value="ECO:0007669"/>
    <property type="project" value="InterPro"/>
</dbReference>
<dbReference type="RefSeq" id="WP_148591291.1">
    <property type="nucleotide sequence ID" value="NZ_CP042997.1"/>
</dbReference>
<dbReference type="SUPFAM" id="SSF51735">
    <property type="entry name" value="NAD(P)-binding Rossmann-fold domains"/>
    <property type="match status" value="1"/>
</dbReference>
<dbReference type="Gene3D" id="3.90.180.10">
    <property type="entry name" value="Medium-chain alcohol dehydrogenases, catalytic domain"/>
    <property type="match status" value="1"/>
</dbReference>
<dbReference type="NCBIfam" id="TIGR02817">
    <property type="entry name" value="adh_fam_1"/>
    <property type="match status" value="1"/>
</dbReference>
<dbReference type="OrthoDB" id="9792162at2"/>
<dbReference type="Gene3D" id="3.40.50.720">
    <property type="entry name" value="NAD(P)-binding Rossmann-like Domain"/>
    <property type="match status" value="1"/>
</dbReference>
<keyword evidence="3" id="KW-0479">Metal-binding</keyword>
<evidence type="ECO:0000259" key="4">
    <source>
        <dbReference type="SMART" id="SM00829"/>
    </source>
</evidence>
<dbReference type="InterPro" id="IPR051603">
    <property type="entry name" value="Zinc-ADH_QOR/CCCR"/>
</dbReference>
<dbReference type="CDD" id="cd08252">
    <property type="entry name" value="AL_MDR"/>
    <property type="match status" value="1"/>
</dbReference>
<comment type="similarity">
    <text evidence="1 3">Belongs to the zinc-containing alcohol dehydrogenase family. Quinone oxidoreductase subfamily.</text>
</comment>
<dbReference type="Proteomes" id="UP000324233">
    <property type="component" value="Chromosome"/>
</dbReference>
<sequence>MKAVGFTKQVPTSDADCLVDVEIPEPVPGPRDLVVRVKAVSVNPVDTKVRKRETPAAGAARILGWDAAGVVEAVGPEVTLFRPGDQVFYAGDLTRPGTDSELHAVDERIVGPKPRSLDFAQAAALPLTSLTAWELLFDRMRVPHGEKTRRGTLLVINGAGGVGSILVQLARRLTGLTVVATASRPETVAWVKDMGAHHVIDHREPLDRGLKAIGIDRAEYVAALTATDRHLPAIAELIAPQGHVAVIDDPPALDILPFKRKSVTISWELMFTRSLFRTGDMVEQHRILSEVSALVDAGLIRSTMTTRGGPINAANLRALHEAAERGTAIGKNVLEGF</sequence>
<keyword evidence="3" id="KW-0862">Zinc</keyword>
<evidence type="ECO:0000256" key="1">
    <source>
        <dbReference type="ARBA" id="ARBA00010371"/>
    </source>
</evidence>
<accession>A0A5B9VVJ1</accession>
<dbReference type="Pfam" id="PF00107">
    <property type="entry name" value="ADH_zinc_N"/>
    <property type="match status" value="1"/>
</dbReference>
<protein>
    <recommendedName>
        <fullName evidence="3">Zinc-type alcohol dehydrogenase-like protein</fullName>
    </recommendedName>
</protein>
<dbReference type="InterPro" id="IPR036291">
    <property type="entry name" value="NAD(P)-bd_dom_sf"/>
</dbReference>
<dbReference type="EMBL" id="CP042997">
    <property type="protein sequence ID" value="QEH32248.1"/>
    <property type="molecule type" value="Genomic_DNA"/>
</dbReference>